<dbReference type="GO" id="GO:0004527">
    <property type="term" value="F:exonuclease activity"/>
    <property type="evidence" value="ECO:0007669"/>
    <property type="project" value="UniProtKB-KW"/>
</dbReference>
<dbReference type="InterPro" id="IPR011604">
    <property type="entry name" value="PDDEXK-like_dom_sf"/>
</dbReference>
<dbReference type="InterPro" id="IPR011335">
    <property type="entry name" value="Restrct_endonuc-II-like"/>
</dbReference>
<accession>A0A481YQH7</accession>
<reference evidence="1" key="1">
    <citation type="journal article" date="2019" name="MBio">
        <title>Virus Genomes from Deep Sea Sediments Expand the Ocean Megavirome and Support Independent Origins of Viral Gigantism.</title>
        <authorList>
            <person name="Backstrom D."/>
            <person name="Yutin N."/>
            <person name="Jorgensen S.L."/>
            <person name="Dharamshi J."/>
            <person name="Homa F."/>
            <person name="Zaremba-Niedwiedzka K."/>
            <person name="Spang A."/>
            <person name="Wolf Y.I."/>
            <person name="Koonin E.V."/>
            <person name="Ettema T.J."/>
        </authorList>
    </citation>
    <scope>NUCLEOTIDE SEQUENCE</scope>
</reference>
<keyword evidence="1" id="KW-0269">Exonuclease</keyword>
<organism evidence="1">
    <name type="scientific">Pithovirus LCDPAC02</name>
    <dbReference type="NCBI Taxonomy" id="2506601"/>
    <lineage>
        <taxon>Viruses</taxon>
        <taxon>Pithoviruses</taxon>
    </lineage>
</organism>
<dbReference type="EMBL" id="MK500305">
    <property type="protein sequence ID" value="QBK85167.1"/>
    <property type="molecule type" value="Genomic_DNA"/>
</dbReference>
<sequence>MKVFLDKKNQKYSIDGKLLPYRTTGVVQKIYPFNKNKIAQKIINNIQYDKHSKYQGMTKKNIIKTWEEKGILASIYGIRIHKLIENFLMCNQKFRDDNSTQNQNIKFNIFEAFTHFEFREFLRFYLIFSKKFNFQCSEFIVYNLKYNIAGSIDAIFERHDKYYMIDWKTCLNKNKLISKYLKYNEYKEEYEKISKLDGYFLQLNIYRYLIKDKFKIKKMYVVVFYPDSDYEIYESEKISDQEIEKMLEWNSI</sequence>
<keyword evidence="1" id="KW-0378">Hydrolase</keyword>
<proteinExistence type="predicted"/>
<name>A0A481YQH7_9VIRU</name>
<gene>
    <name evidence="1" type="ORF">LCDPAC02_03660</name>
</gene>
<evidence type="ECO:0000313" key="1">
    <source>
        <dbReference type="EMBL" id="QBK85167.1"/>
    </source>
</evidence>
<keyword evidence="1" id="KW-0540">Nuclease</keyword>
<dbReference type="SUPFAM" id="SSF52980">
    <property type="entry name" value="Restriction endonuclease-like"/>
    <property type="match status" value="1"/>
</dbReference>
<protein>
    <submittedName>
        <fullName evidence="1">Exonuclease</fullName>
    </submittedName>
</protein>
<dbReference type="Gene3D" id="3.90.320.10">
    <property type="match status" value="1"/>
</dbReference>